<dbReference type="SUPFAM" id="SSF88874">
    <property type="entry name" value="Receptor-binding domain of short tail fibre protein gp12"/>
    <property type="match status" value="1"/>
</dbReference>
<keyword evidence="4" id="KW-1185">Reference proteome</keyword>
<name>A0ABT3EC60_STRAP</name>
<dbReference type="Pfam" id="PF21939">
    <property type="entry name" value="Gp10_C"/>
    <property type="match status" value="1"/>
</dbReference>
<evidence type="ECO:0000313" key="4">
    <source>
        <dbReference type="Proteomes" id="UP001526076"/>
    </source>
</evidence>
<organism evidence="3 4">
    <name type="scientific">Streptococcus anginosus</name>
    <dbReference type="NCBI Taxonomy" id="1328"/>
    <lineage>
        <taxon>Bacteria</taxon>
        <taxon>Bacillati</taxon>
        <taxon>Bacillota</taxon>
        <taxon>Bacilli</taxon>
        <taxon>Lactobacillales</taxon>
        <taxon>Streptococcaceae</taxon>
        <taxon>Streptococcus</taxon>
        <taxon>Streptococcus anginosus group</taxon>
    </lineage>
</organism>
<dbReference type="Proteomes" id="UP001526076">
    <property type="component" value="Unassembled WGS sequence"/>
</dbReference>
<proteinExistence type="predicted"/>
<reference evidence="3 4" key="1">
    <citation type="submission" date="2022-10" db="EMBL/GenBank/DDBJ databases">
        <title>Comparative genomic study of S. anginosus.</title>
        <authorList>
            <person name="Prasad A."/>
            <person name="Ene A."/>
            <person name="Jablonska S."/>
            <person name="Du J."/>
            <person name="Wolfe A.J."/>
            <person name="Putonti C."/>
        </authorList>
    </citation>
    <scope>NUCLEOTIDE SEQUENCE [LARGE SCALE GENOMIC DNA]</scope>
    <source>
        <strain evidence="3 4">UMB9231</strain>
    </source>
</reference>
<feature type="non-terminal residue" evidence="3">
    <location>
        <position position="1"/>
    </location>
</feature>
<evidence type="ECO:0000313" key="3">
    <source>
        <dbReference type="EMBL" id="MCW1042588.1"/>
    </source>
</evidence>
<feature type="compositionally biased region" description="Polar residues" evidence="1">
    <location>
        <begin position="60"/>
        <end position="69"/>
    </location>
</feature>
<comment type="caution">
    <text evidence="3">The sequence shown here is derived from an EMBL/GenBank/DDBJ whole genome shotgun (WGS) entry which is preliminary data.</text>
</comment>
<dbReference type="InterPro" id="IPR053827">
    <property type="entry name" value="Gp10_C"/>
</dbReference>
<gene>
    <name evidence="3" type="ORF">OJ597_09185</name>
</gene>
<dbReference type="CDD" id="cd22641">
    <property type="entry name" value="C24-like"/>
    <property type="match status" value="1"/>
</dbReference>
<dbReference type="EMBL" id="JAPAHU010000016">
    <property type="protein sequence ID" value="MCW1042588.1"/>
    <property type="molecule type" value="Genomic_DNA"/>
</dbReference>
<evidence type="ECO:0000259" key="2">
    <source>
        <dbReference type="Pfam" id="PF21939"/>
    </source>
</evidence>
<sequence length="115" mass="12702">STAPTNPTTFMGGVWERFGNGRVLVGVDEADADFNTANKTGGEKTHTLTIDEMPSHSHRQYVSANNGNDSIRRDWSSDGASKAYDQGMETGRAGGNRPHNNLQPYVTLYRWRRTA</sequence>
<accession>A0ABT3EC60</accession>
<protein>
    <recommendedName>
        <fullName evidence="2">Baseplate structural protein Gp10 C-terminal domain-containing protein</fullName>
    </recommendedName>
</protein>
<feature type="domain" description="Baseplate structural protein Gp10 C-terminal" evidence="2">
    <location>
        <begin position="2"/>
        <end position="114"/>
    </location>
</feature>
<feature type="region of interest" description="Disordered" evidence="1">
    <location>
        <begin position="52"/>
        <end position="102"/>
    </location>
</feature>
<evidence type="ECO:0000256" key="1">
    <source>
        <dbReference type="SAM" id="MobiDB-lite"/>
    </source>
</evidence>